<evidence type="ECO:0000259" key="6">
    <source>
        <dbReference type="PROSITE" id="PS50835"/>
    </source>
</evidence>
<feature type="domain" description="SRCR" evidence="5">
    <location>
        <begin position="917"/>
        <end position="1045"/>
    </location>
</feature>
<dbReference type="Gene3D" id="2.120.10.30">
    <property type="entry name" value="TolB, C-terminal domain"/>
    <property type="match status" value="1"/>
</dbReference>
<keyword evidence="1" id="KW-0245">EGF-like domain</keyword>
<dbReference type="Gene3D" id="2.10.25.10">
    <property type="entry name" value="Laminin"/>
    <property type="match status" value="1"/>
</dbReference>
<name>A0A158QD24_HYMDI</name>
<dbReference type="CDD" id="cd00109">
    <property type="entry name" value="Kunitz-type"/>
    <property type="match status" value="2"/>
</dbReference>
<dbReference type="Pfam" id="PF00014">
    <property type="entry name" value="Kunitz_BPTI"/>
    <property type="match status" value="3"/>
</dbReference>
<dbReference type="PANTHER" id="PTHR22963">
    <property type="entry name" value="ENDOGLIN-RELATED"/>
    <property type="match status" value="1"/>
</dbReference>
<evidence type="ECO:0000259" key="3">
    <source>
        <dbReference type="PROSITE" id="PS50026"/>
    </source>
</evidence>
<accession>A0A158QD24</accession>
<dbReference type="PROSITE" id="PS50287">
    <property type="entry name" value="SRCR_2"/>
    <property type="match status" value="1"/>
</dbReference>
<dbReference type="PANTHER" id="PTHR22963:SF39">
    <property type="entry name" value="DUMPY"/>
    <property type="match status" value="1"/>
</dbReference>
<evidence type="ECO:0000313" key="7">
    <source>
        <dbReference type="EMBL" id="VDL19771.1"/>
    </source>
</evidence>
<evidence type="ECO:0000259" key="4">
    <source>
        <dbReference type="PROSITE" id="PS50279"/>
    </source>
</evidence>
<dbReference type="InterPro" id="IPR036179">
    <property type="entry name" value="Ig-like_dom_sf"/>
</dbReference>
<dbReference type="PROSITE" id="PS50835">
    <property type="entry name" value="IG_LIKE"/>
    <property type="match status" value="1"/>
</dbReference>
<evidence type="ECO:0000256" key="1">
    <source>
        <dbReference type="PROSITE-ProRule" id="PRU00076"/>
    </source>
</evidence>
<reference evidence="7 8" key="2">
    <citation type="submission" date="2018-11" db="EMBL/GenBank/DDBJ databases">
        <authorList>
            <consortium name="Pathogen Informatics"/>
        </authorList>
    </citation>
    <scope>NUCLEOTIDE SEQUENCE [LARGE SCALE GENOMIC DNA]</scope>
</reference>
<dbReference type="PROSITE" id="PS50279">
    <property type="entry name" value="BPTI_KUNITZ_2"/>
    <property type="match status" value="3"/>
</dbReference>
<dbReference type="Gene3D" id="4.10.410.10">
    <property type="entry name" value="Pancreatic trypsin inhibitor Kunitz domain"/>
    <property type="match status" value="3"/>
</dbReference>
<dbReference type="PROSITE" id="PS00280">
    <property type="entry name" value="BPTI_KUNITZ_1"/>
    <property type="match status" value="3"/>
</dbReference>
<evidence type="ECO:0000313" key="9">
    <source>
        <dbReference type="WBParaSite" id="HDID_0000230901-mRNA-1"/>
    </source>
</evidence>
<dbReference type="SUPFAM" id="SSF69322">
    <property type="entry name" value="Tricorn protease domain 2"/>
    <property type="match status" value="1"/>
</dbReference>
<dbReference type="Gene3D" id="2.60.40.10">
    <property type="entry name" value="Immunoglobulins"/>
    <property type="match status" value="1"/>
</dbReference>
<dbReference type="STRING" id="6216.A0A158QD24"/>
<dbReference type="InterPro" id="IPR007110">
    <property type="entry name" value="Ig-like_dom"/>
</dbReference>
<feature type="disulfide bond" evidence="2">
    <location>
        <begin position="1000"/>
        <end position="1010"/>
    </location>
</feature>
<dbReference type="InterPro" id="IPR020901">
    <property type="entry name" value="Prtase_inh_Kunz-CS"/>
</dbReference>
<proteinExistence type="predicted"/>
<dbReference type="InterPro" id="IPR036880">
    <property type="entry name" value="Kunitz_BPTI_sf"/>
</dbReference>
<feature type="domain" description="Ig-like" evidence="6">
    <location>
        <begin position="1166"/>
        <end position="1265"/>
    </location>
</feature>
<evidence type="ECO:0000259" key="5">
    <source>
        <dbReference type="PROSITE" id="PS50287"/>
    </source>
</evidence>
<dbReference type="SUPFAM" id="SSF57184">
    <property type="entry name" value="Growth factor receptor domain"/>
    <property type="match status" value="1"/>
</dbReference>
<gene>
    <name evidence="7" type="ORF">HDID_LOCUS2310</name>
</gene>
<organism evidence="9">
    <name type="scientific">Hymenolepis diminuta</name>
    <name type="common">Rat tapeworm</name>
    <dbReference type="NCBI Taxonomy" id="6216"/>
    <lineage>
        <taxon>Eukaryota</taxon>
        <taxon>Metazoa</taxon>
        <taxon>Spiralia</taxon>
        <taxon>Lophotrochozoa</taxon>
        <taxon>Platyhelminthes</taxon>
        <taxon>Cestoda</taxon>
        <taxon>Eucestoda</taxon>
        <taxon>Cyclophyllidea</taxon>
        <taxon>Hymenolepididae</taxon>
        <taxon>Hymenolepis</taxon>
    </lineage>
</organism>
<dbReference type="InterPro" id="IPR009030">
    <property type="entry name" value="Growth_fac_rcpt_cys_sf"/>
</dbReference>
<dbReference type="PROSITE" id="PS01186">
    <property type="entry name" value="EGF_2"/>
    <property type="match status" value="1"/>
</dbReference>
<feature type="disulfide bond" evidence="1">
    <location>
        <begin position="1038"/>
        <end position="1055"/>
    </location>
</feature>
<sequence>MKVMRMWNVDKSPLQLFFARTDPCADIRCGRHAFCNNGFCYCYQGYEGDPNKECQPAQSELCGGYRCGENAHCVEGVCKCYDDYYGDPLQSCRFIGGDKPSPNPKCRVPIATGNCFARIISYGYNSRTGRCEQFFYTGCLGNENRFETYEECERDCGVSQVKGETIYSDINAFLVQTIHLPPNPCTLPLITGPCDGSETRYGYFPPTGRCERFKYSGCGGNENSFATKLECEIFFSCSNSMCGENAVCASGSCVCLQGYEGDPRVSCKRARLKFGRSLKDRPVSGAKRYTMSGLVSHSNVLNSLFPPAMTAHLRGEICSMPLRTGPCNNRSTRYGYYEPFRKCIKFTYGGCRGTQNNFLTEEDCNMLCEDPCEGVRCGYNAKCVEGRCICEPGFKGDPNYECRSEETDIRCAGVRCGYNARCQDGYCICEPGQTGDPYSECRPDENPCKNVKCAQFAICVNGTCICLPGTIGDPYIDCVPDDSVEGDILTPTGCKGNLIVFQSLVDVICCVMFWLFFNHDDISDACQNVRCGYYAECVNGRCECEPGYDGDPNYECKPGKFITGCVCGIYRCRGVICGQNAQCIDGRCECLPGYEGDPERECRTGENCRGQRCGANAYCRDEVCICETGYQGNPYTGCERIRDRCYGVHCAANAFCDNGHCRCNPGYAGDGFVSCYYQGSCASIQCGTNALCNDGQCICPPGYTGDPNRICIPVEDSENCDGRRCGQNAVCDRGVCVCKVGYAGDAYYSCTEIPTKPELCGNTYCHPKARCHNGVCFCEYGYVGDGTTVCKKIEEDLCTRVQCAENAECEAGLCQCKPGFKGDGFAECTPVEVDPGSCNGRYCGANAECRDGQCVCAPSFTGDPYDICTRERPLPDSCHGVECGSNAYCQNGVCVCYEGFEGEPNLACKPIYDSSCIEIRCGVNAYCTNGRCQCRQGHIGDPNQICYPEWGSSGSSDLCANLACHANATCSKGQCHCNNGFEGDGFIDCWPKDPANLCECRGMPPAIAGCSNGKCRCMPGFNTAHGNQCDECRGHSECAVNAQCTYDRQIQHYRCICDEGYLGDGAIACIAGSVANRTEQAQCRVPCHRFAACDEYDGRCKCRTGYVGNGYTYCDFDCSQCLPEARCVPESGQCVCPPGYIGDGIRVCRLATSQGKHLPQFPHTIPYFKLIATAVYHKGLFSLRIIKDSETIRIREGSGTLTLKCVLSGDVRNVQARWLTPRDVGRINEQVTQDGRELWVTIDQPVAENSGIYVCQASRVSDTVNVIVEPSQQAQTKQLFLTSDNGILTVQTQGEPTVAAQIWHIAENNKHKRVAITLDCKTDRLIYTSDLGHAIRFGNASKLRLNQPPELIFRDNFAKFTWIAVDPASGNVFAIDDEQGRIIVVNPEKPNQVHTLKKLADRRPDVGFAAGGIAVHPGLSLVYWAQMEEDESGARESVIKVISMADPEKVTEITRVAGAPISISLAVTDDMTGSSNTAGRLCWIQRRQILPYSRTEIYCAQLDATGRAIHPKRLLKGFDSNDEPSCGLIQDDYTVMWTSLFKKMYRSLNPSSSVYVKGVCCSNGFQSMAMYTTCKRSMTNTCSYENGRCRFFCLPGGREMNRVCRCPDSQPNCIAEYA</sequence>
<dbReference type="SUPFAM" id="SSF57362">
    <property type="entry name" value="BPTI-like"/>
    <property type="match status" value="3"/>
</dbReference>
<evidence type="ECO:0000313" key="8">
    <source>
        <dbReference type="Proteomes" id="UP000274504"/>
    </source>
</evidence>
<dbReference type="SMART" id="SM00181">
    <property type="entry name" value="EGF"/>
    <property type="match status" value="22"/>
</dbReference>
<dbReference type="PROSITE" id="PS50026">
    <property type="entry name" value="EGF_3"/>
    <property type="match status" value="1"/>
</dbReference>
<dbReference type="WBParaSite" id="HDID_0000230901-mRNA-1">
    <property type="protein sequence ID" value="HDID_0000230901-mRNA-1"/>
    <property type="gene ID" value="HDID_0000230901"/>
</dbReference>
<dbReference type="InterPro" id="IPR003599">
    <property type="entry name" value="Ig_sub"/>
</dbReference>
<dbReference type="GO" id="GO:0004867">
    <property type="term" value="F:serine-type endopeptidase inhibitor activity"/>
    <property type="evidence" value="ECO:0007669"/>
    <property type="project" value="InterPro"/>
</dbReference>
<dbReference type="SMART" id="SM00409">
    <property type="entry name" value="IG"/>
    <property type="match status" value="1"/>
</dbReference>
<protein>
    <submittedName>
        <fullName evidence="9">Kunitz/Bovine pancreatic trypsin inhibitor domain protein</fullName>
    </submittedName>
</protein>
<dbReference type="OrthoDB" id="6375837at2759"/>
<dbReference type="Proteomes" id="UP000274504">
    <property type="component" value="Unassembled WGS sequence"/>
</dbReference>
<feature type="domain" description="EGF-like" evidence="3">
    <location>
        <begin position="1030"/>
        <end position="1067"/>
    </location>
</feature>
<dbReference type="InterPro" id="IPR013783">
    <property type="entry name" value="Ig-like_fold"/>
</dbReference>
<reference evidence="9" key="1">
    <citation type="submission" date="2016-04" db="UniProtKB">
        <authorList>
            <consortium name="WormBaseParasite"/>
        </authorList>
    </citation>
    <scope>IDENTIFICATION</scope>
</reference>
<feature type="domain" description="BPTI/Kunitz inhibitor" evidence="4">
    <location>
        <begin position="106"/>
        <end position="156"/>
    </location>
</feature>
<feature type="domain" description="BPTI/Kunitz inhibitor" evidence="4">
    <location>
        <begin position="185"/>
        <end position="235"/>
    </location>
</feature>
<feature type="domain" description="BPTI/Kunitz inhibitor" evidence="4">
    <location>
        <begin position="318"/>
        <end position="368"/>
    </location>
</feature>
<dbReference type="SMART" id="SM00131">
    <property type="entry name" value="KU"/>
    <property type="match status" value="3"/>
</dbReference>
<dbReference type="InterPro" id="IPR001190">
    <property type="entry name" value="SRCR"/>
</dbReference>
<comment type="caution">
    <text evidence="2">Lacks conserved residue(s) required for the propagation of feature annotation.</text>
</comment>
<evidence type="ECO:0000256" key="2">
    <source>
        <dbReference type="PROSITE-ProRule" id="PRU00196"/>
    </source>
</evidence>
<dbReference type="PRINTS" id="PR00759">
    <property type="entry name" value="BASICPTASE"/>
</dbReference>
<keyword evidence="2" id="KW-1015">Disulfide bond</keyword>
<dbReference type="EMBL" id="UYSG01000550">
    <property type="protein sequence ID" value="VDL19771.1"/>
    <property type="molecule type" value="Genomic_DNA"/>
</dbReference>
<dbReference type="InterPro" id="IPR011042">
    <property type="entry name" value="6-blade_b-propeller_TolB-like"/>
</dbReference>
<dbReference type="InterPro" id="IPR000742">
    <property type="entry name" value="EGF"/>
</dbReference>
<dbReference type="InterPro" id="IPR002223">
    <property type="entry name" value="Kunitz_BPTI"/>
</dbReference>
<dbReference type="GO" id="GO:0016020">
    <property type="term" value="C:membrane"/>
    <property type="evidence" value="ECO:0007669"/>
    <property type="project" value="InterPro"/>
</dbReference>
<dbReference type="SUPFAM" id="SSF48726">
    <property type="entry name" value="Immunoglobulin"/>
    <property type="match status" value="1"/>
</dbReference>